<dbReference type="InParanoid" id="B7PAE5"/>
<dbReference type="AlphaFoldDB" id="B7PAE5"/>
<gene>
    <name evidence="1" type="ORF">IscW_ISCW002793</name>
</gene>
<evidence type="ECO:0000313" key="1">
    <source>
        <dbReference type="EMBL" id="EEC03567.1"/>
    </source>
</evidence>
<dbReference type="EMBL" id="ABJB010558690">
    <property type="status" value="NOT_ANNOTATED_CDS"/>
    <property type="molecule type" value="Genomic_DNA"/>
</dbReference>
<name>B7PAE5_IXOSC</name>
<accession>B7PAE5</accession>
<sequence length="50" mass="5961">MLRITTKELVNQEWILKQIFIWTKKLPSLTLEIAEFWNCGTKGIRDKKTP</sequence>
<reference evidence="1 3" key="1">
    <citation type="submission" date="2008-03" db="EMBL/GenBank/DDBJ databases">
        <title>Annotation of Ixodes scapularis.</title>
        <authorList>
            <consortium name="Ixodes scapularis Genome Project Consortium"/>
            <person name="Caler E."/>
            <person name="Hannick L.I."/>
            <person name="Bidwell S."/>
            <person name="Joardar V."/>
            <person name="Thiagarajan M."/>
            <person name="Amedeo P."/>
            <person name="Galinsky K.J."/>
            <person name="Schobel S."/>
            <person name="Inman J."/>
            <person name="Hostetler J."/>
            <person name="Miller J."/>
            <person name="Hammond M."/>
            <person name="Megy K."/>
            <person name="Lawson D."/>
            <person name="Kodira C."/>
            <person name="Sutton G."/>
            <person name="Meyer J."/>
            <person name="Hill C.A."/>
            <person name="Birren B."/>
            <person name="Nene V."/>
            <person name="Collins F."/>
            <person name="Alarcon-Chaidez F."/>
            <person name="Wikel S."/>
            <person name="Strausberg R."/>
        </authorList>
    </citation>
    <scope>NUCLEOTIDE SEQUENCE [LARGE SCALE GENOMIC DNA]</scope>
    <source>
        <strain evidence="3">Wikel</strain>
        <strain evidence="1">Wikel colony</strain>
    </source>
</reference>
<dbReference type="Proteomes" id="UP000001555">
    <property type="component" value="Unassembled WGS sequence"/>
</dbReference>
<dbReference type="EMBL" id="DS670988">
    <property type="protein sequence ID" value="EEC03567.1"/>
    <property type="molecule type" value="Genomic_DNA"/>
</dbReference>
<dbReference type="EnsemblMetazoa" id="ISCW002793-RA">
    <property type="protein sequence ID" value="ISCW002793-PA"/>
    <property type="gene ID" value="ISCW002793"/>
</dbReference>
<evidence type="ECO:0000313" key="2">
    <source>
        <dbReference type="EnsemblMetazoa" id="ISCW002793-PA"/>
    </source>
</evidence>
<dbReference type="HOGENOM" id="CLU_3126665_0_0_1"/>
<evidence type="ECO:0000313" key="3">
    <source>
        <dbReference type="Proteomes" id="UP000001555"/>
    </source>
</evidence>
<proteinExistence type="predicted"/>
<protein>
    <submittedName>
        <fullName evidence="1 2">Uncharacterized protein</fullName>
    </submittedName>
</protein>
<reference evidence="2" key="2">
    <citation type="submission" date="2020-05" db="UniProtKB">
        <authorList>
            <consortium name="EnsemblMetazoa"/>
        </authorList>
    </citation>
    <scope>IDENTIFICATION</scope>
    <source>
        <strain evidence="2">wikel</strain>
    </source>
</reference>
<keyword evidence="3" id="KW-1185">Reference proteome</keyword>
<dbReference type="PaxDb" id="6945-B7PAE5"/>
<organism>
    <name type="scientific">Ixodes scapularis</name>
    <name type="common">Black-legged tick</name>
    <name type="synonym">Deer tick</name>
    <dbReference type="NCBI Taxonomy" id="6945"/>
    <lineage>
        <taxon>Eukaryota</taxon>
        <taxon>Metazoa</taxon>
        <taxon>Ecdysozoa</taxon>
        <taxon>Arthropoda</taxon>
        <taxon>Chelicerata</taxon>
        <taxon>Arachnida</taxon>
        <taxon>Acari</taxon>
        <taxon>Parasitiformes</taxon>
        <taxon>Ixodida</taxon>
        <taxon>Ixodoidea</taxon>
        <taxon>Ixodidae</taxon>
        <taxon>Ixodinae</taxon>
        <taxon>Ixodes</taxon>
    </lineage>
</organism>
<dbReference type="EMBL" id="ABJB010886598">
    <property type="status" value="NOT_ANNOTATED_CDS"/>
    <property type="molecule type" value="Genomic_DNA"/>
</dbReference>
<dbReference type="VEuPathDB" id="VectorBase:ISCW002793"/>